<dbReference type="AlphaFoldDB" id="A0AA86MPV8"/>
<sequence length="39" mass="4574">MYYVVAKIKKIVNIYKESVIINTINAFSFAVFRFVNCII</sequence>
<comment type="caution">
    <text evidence="1">The sequence shown here is derived from an EMBL/GenBank/DDBJ whole genome shotgun (WGS) entry which is preliminary data.</text>
</comment>
<dbReference type="EMBL" id="CAKJVE010000004">
    <property type="protein sequence ID" value="CAG9708846.1"/>
    <property type="molecule type" value="Genomic_DNA"/>
</dbReference>
<proteinExistence type="predicted"/>
<reference evidence="1" key="1">
    <citation type="submission" date="2021-10" db="EMBL/GenBank/DDBJ databases">
        <authorList>
            <person name="Mesa V."/>
        </authorList>
    </citation>
    <scope>NUCLEOTIDE SEQUENCE</scope>
    <source>
        <strain evidence="1">CC3_PB</strain>
    </source>
</reference>
<name>A0AA86MPV8_9CLOT</name>
<dbReference type="Proteomes" id="UP000789738">
    <property type="component" value="Unassembled WGS sequence"/>
</dbReference>
<accession>A0AA86MPV8</accession>
<organism evidence="1 2">
    <name type="scientific">Clostridium neonatale</name>
    <dbReference type="NCBI Taxonomy" id="137838"/>
    <lineage>
        <taxon>Bacteria</taxon>
        <taxon>Bacillati</taxon>
        <taxon>Bacillota</taxon>
        <taxon>Clostridia</taxon>
        <taxon>Eubacteriales</taxon>
        <taxon>Clostridiaceae</taxon>
        <taxon>Clostridium</taxon>
    </lineage>
</organism>
<protein>
    <submittedName>
        <fullName evidence="1">Uncharacterized protein</fullName>
    </submittedName>
</protein>
<gene>
    <name evidence="1" type="ORF">CNEO_43863</name>
</gene>
<evidence type="ECO:0000313" key="1">
    <source>
        <dbReference type="EMBL" id="CAG9708846.1"/>
    </source>
</evidence>
<evidence type="ECO:0000313" key="2">
    <source>
        <dbReference type="Proteomes" id="UP000789738"/>
    </source>
</evidence>